<comment type="caution">
    <text evidence="2">The sequence shown here is derived from an EMBL/GenBank/DDBJ whole genome shotgun (WGS) entry which is preliminary data.</text>
</comment>
<keyword evidence="1" id="KW-0732">Signal</keyword>
<name>A0ABT4RYG3_9FLAO</name>
<feature type="signal peptide" evidence="1">
    <location>
        <begin position="1"/>
        <end position="22"/>
    </location>
</feature>
<reference evidence="2" key="1">
    <citation type="submission" date="2022-11" db="EMBL/GenBank/DDBJ databases">
        <title>Refractory cell wall polysaccharides provide important carbon source for microbial heterotrophs in the hadal ocean.</title>
        <authorList>
            <person name="Zhu X."/>
        </authorList>
    </citation>
    <scope>NUCLEOTIDE SEQUENCE</scope>
    <source>
        <strain evidence="2">MTRN7</strain>
    </source>
</reference>
<protein>
    <submittedName>
        <fullName evidence="2">Uncharacterized protein</fullName>
    </submittedName>
</protein>
<organism evidence="2 3">
    <name type="scientific">Mesoflavibacter profundi</name>
    <dbReference type="NCBI Taxonomy" id="2708110"/>
    <lineage>
        <taxon>Bacteria</taxon>
        <taxon>Pseudomonadati</taxon>
        <taxon>Bacteroidota</taxon>
        <taxon>Flavobacteriia</taxon>
        <taxon>Flavobacteriales</taxon>
        <taxon>Flavobacteriaceae</taxon>
        <taxon>Mesoflavibacter</taxon>
    </lineage>
</organism>
<gene>
    <name evidence="2" type="ORF">OOZ35_05045</name>
</gene>
<accession>A0ABT4RYG3</accession>
<evidence type="ECO:0000313" key="3">
    <source>
        <dbReference type="Proteomes" id="UP001149142"/>
    </source>
</evidence>
<keyword evidence="3" id="KW-1185">Reference proteome</keyword>
<proteinExistence type="predicted"/>
<sequence>MKKAYKFFLVLSLFFFSAYSHEDIIGTKDFGNVKVRIKTGYLYEEINKVFLFGEIAEELAKKLNYTDQIFLDFDHYYLDLCEKPAQFISFDYGNNGTDITYNGLPEKNLLEKESIVIRQCSDFFDLQKTLQLLEYAIKNVDTIINKQQEIVYNKNYCKWKIKSIDNELINKIFDYSTSNTVCSLLDKKVHLSQNKNEISYYTQNEIFTVTHSTQKQTKEIIKLNDIYFIYKITPETVILFDTRKSFYYINKNKISKKHFIPCPISIIEYKPYNIKKDDNNISFYYNLILPTKSDKWPFKSIKIEHYYSIIEDKLTIDTTDIGL</sequence>
<evidence type="ECO:0000256" key="1">
    <source>
        <dbReference type="SAM" id="SignalP"/>
    </source>
</evidence>
<dbReference type="RefSeq" id="WP_270005223.1">
    <property type="nucleotide sequence ID" value="NZ_JAPFGC010000002.1"/>
</dbReference>
<dbReference type="EMBL" id="JAPFGC010000002">
    <property type="protein sequence ID" value="MDA0176857.1"/>
    <property type="molecule type" value="Genomic_DNA"/>
</dbReference>
<evidence type="ECO:0000313" key="2">
    <source>
        <dbReference type="EMBL" id="MDA0176857.1"/>
    </source>
</evidence>
<dbReference type="Proteomes" id="UP001149142">
    <property type="component" value="Unassembled WGS sequence"/>
</dbReference>
<feature type="chain" id="PRO_5047255468" evidence="1">
    <location>
        <begin position="23"/>
        <end position="323"/>
    </location>
</feature>